<organism evidence="1 2">
    <name type="scientific">Desulfosarcina alkanivorans</name>
    <dbReference type="NCBI Taxonomy" id="571177"/>
    <lineage>
        <taxon>Bacteria</taxon>
        <taxon>Pseudomonadati</taxon>
        <taxon>Thermodesulfobacteriota</taxon>
        <taxon>Desulfobacteria</taxon>
        <taxon>Desulfobacterales</taxon>
        <taxon>Desulfosarcinaceae</taxon>
        <taxon>Desulfosarcina</taxon>
    </lineage>
</organism>
<dbReference type="KEGG" id="dalk:DSCA_53440"/>
<evidence type="ECO:0000313" key="1">
    <source>
        <dbReference type="EMBL" id="BBO71414.1"/>
    </source>
</evidence>
<proteinExistence type="predicted"/>
<dbReference type="Proteomes" id="UP000427906">
    <property type="component" value="Chromosome"/>
</dbReference>
<name>A0A5K7YYL0_9BACT</name>
<dbReference type="AlphaFoldDB" id="A0A5K7YYL0"/>
<dbReference type="InterPro" id="IPR021856">
    <property type="entry name" value="DUF3465"/>
</dbReference>
<sequence length="153" mass="17288">MKKLLIIFLICLGAYALVSRYPDSFSLNSIKTLLPFSKTELSTSDRALKNAFENKINGFQVGGSGKVIIILPDDNQGSRHQRFILKLESSQTLLIAHNIDLAPKIENLKVDDHVNFYGRYEWNSKGGVIHWTHHDPNGQHEGGWLNHGGKMYQ</sequence>
<evidence type="ECO:0008006" key="3">
    <source>
        <dbReference type="Google" id="ProtNLM"/>
    </source>
</evidence>
<dbReference type="RefSeq" id="WP_155319255.1">
    <property type="nucleotide sequence ID" value="NZ_AP021874.1"/>
</dbReference>
<gene>
    <name evidence="1" type="ORF">DSCA_53440</name>
</gene>
<reference evidence="1 2" key="1">
    <citation type="submission" date="2019-11" db="EMBL/GenBank/DDBJ databases">
        <title>Comparative genomics of hydrocarbon-degrading Desulfosarcina strains.</title>
        <authorList>
            <person name="Watanabe M."/>
            <person name="Kojima H."/>
            <person name="Fukui M."/>
        </authorList>
    </citation>
    <scope>NUCLEOTIDE SEQUENCE [LARGE SCALE GENOMIC DNA]</scope>
    <source>
        <strain evidence="1 2">PL12</strain>
    </source>
</reference>
<dbReference type="OrthoDB" id="195616at2"/>
<dbReference type="EMBL" id="AP021874">
    <property type="protein sequence ID" value="BBO71414.1"/>
    <property type="molecule type" value="Genomic_DNA"/>
</dbReference>
<evidence type="ECO:0000313" key="2">
    <source>
        <dbReference type="Proteomes" id="UP000427906"/>
    </source>
</evidence>
<dbReference type="Pfam" id="PF11948">
    <property type="entry name" value="DUF3465"/>
    <property type="match status" value="1"/>
</dbReference>
<accession>A0A5K7YYL0</accession>
<protein>
    <recommendedName>
        <fullName evidence="3">DUF3465 domain-containing protein</fullName>
    </recommendedName>
</protein>
<keyword evidence="2" id="KW-1185">Reference proteome</keyword>